<name>A0AAF0UTD5_SOLVR</name>
<protein>
    <submittedName>
        <fullName evidence="1">Uncharacterized protein</fullName>
    </submittedName>
</protein>
<accession>A0AAF0UTD5</accession>
<dbReference type="Proteomes" id="UP001234989">
    <property type="component" value="Chromosome 10"/>
</dbReference>
<dbReference type="AlphaFoldDB" id="A0AAF0UTD5"/>
<keyword evidence="2" id="KW-1185">Reference proteome</keyword>
<gene>
    <name evidence="1" type="ORF">MTR67_044413</name>
</gene>
<dbReference type="EMBL" id="CP133621">
    <property type="protein sequence ID" value="WMV51028.1"/>
    <property type="molecule type" value="Genomic_DNA"/>
</dbReference>
<evidence type="ECO:0000313" key="1">
    <source>
        <dbReference type="EMBL" id="WMV51028.1"/>
    </source>
</evidence>
<evidence type="ECO:0000313" key="2">
    <source>
        <dbReference type="Proteomes" id="UP001234989"/>
    </source>
</evidence>
<reference evidence="1" key="1">
    <citation type="submission" date="2023-08" db="EMBL/GenBank/DDBJ databases">
        <title>A de novo genome assembly of Solanum verrucosum Schlechtendal, a Mexican diploid species geographically isolated from the other diploid A-genome species in potato relatives.</title>
        <authorList>
            <person name="Hosaka K."/>
        </authorList>
    </citation>
    <scope>NUCLEOTIDE SEQUENCE</scope>
    <source>
        <tissue evidence="1">Young leaves</tissue>
    </source>
</reference>
<organism evidence="1 2">
    <name type="scientific">Solanum verrucosum</name>
    <dbReference type="NCBI Taxonomy" id="315347"/>
    <lineage>
        <taxon>Eukaryota</taxon>
        <taxon>Viridiplantae</taxon>
        <taxon>Streptophyta</taxon>
        <taxon>Embryophyta</taxon>
        <taxon>Tracheophyta</taxon>
        <taxon>Spermatophyta</taxon>
        <taxon>Magnoliopsida</taxon>
        <taxon>eudicotyledons</taxon>
        <taxon>Gunneridae</taxon>
        <taxon>Pentapetalae</taxon>
        <taxon>asterids</taxon>
        <taxon>lamiids</taxon>
        <taxon>Solanales</taxon>
        <taxon>Solanaceae</taxon>
        <taxon>Solanoideae</taxon>
        <taxon>Solaneae</taxon>
        <taxon>Solanum</taxon>
    </lineage>
</organism>
<proteinExistence type="predicted"/>
<sequence>MMQIQVIINKIFVDTTGSSS</sequence>